<organism evidence="1 2">
    <name type="scientific">Symmachiella dynata</name>
    <dbReference type="NCBI Taxonomy" id="2527995"/>
    <lineage>
        <taxon>Bacteria</taxon>
        <taxon>Pseudomonadati</taxon>
        <taxon>Planctomycetota</taxon>
        <taxon>Planctomycetia</taxon>
        <taxon>Planctomycetales</taxon>
        <taxon>Planctomycetaceae</taxon>
        <taxon>Symmachiella</taxon>
    </lineage>
</organism>
<keyword evidence="2" id="KW-1185">Reference proteome</keyword>
<evidence type="ECO:0000313" key="1">
    <source>
        <dbReference type="EMBL" id="QDU42152.1"/>
    </source>
</evidence>
<gene>
    <name evidence="1" type="ORF">Mal52_06070</name>
</gene>
<accession>A0A517ZI68</accession>
<proteinExistence type="predicted"/>
<protein>
    <submittedName>
        <fullName evidence="1">Uncharacterized protein</fullName>
    </submittedName>
</protein>
<name>A0A517ZI68_9PLAN</name>
<dbReference type="Proteomes" id="UP000319383">
    <property type="component" value="Chromosome"/>
</dbReference>
<evidence type="ECO:0000313" key="2">
    <source>
        <dbReference type="Proteomes" id="UP000319383"/>
    </source>
</evidence>
<dbReference type="EMBL" id="CP036276">
    <property type="protein sequence ID" value="QDU42152.1"/>
    <property type="molecule type" value="Genomic_DNA"/>
</dbReference>
<dbReference type="KEGG" id="sdyn:Mal52_06070"/>
<sequence>MYVHYLARGWISSRKPRIWVMIIENINWTVTIMRIMRDGPTPEFKTLIGRATWFRVVISRFVPNLINRGVIPADPNDAVESIAMSGMPPALRIPICMGPMRRSRKDLKQ</sequence>
<reference evidence="1 2" key="1">
    <citation type="submission" date="2019-02" db="EMBL/GenBank/DDBJ databases">
        <title>Deep-cultivation of Planctomycetes and their phenomic and genomic characterization uncovers novel biology.</title>
        <authorList>
            <person name="Wiegand S."/>
            <person name="Jogler M."/>
            <person name="Boedeker C."/>
            <person name="Pinto D."/>
            <person name="Vollmers J."/>
            <person name="Rivas-Marin E."/>
            <person name="Kohn T."/>
            <person name="Peeters S.H."/>
            <person name="Heuer A."/>
            <person name="Rast P."/>
            <person name="Oberbeckmann S."/>
            <person name="Bunk B."/>
            <person name="Jeske O."/>
            <person name="Meyerdierks A."/>
            <person name="Storesund J.E."/>
            <person name="Kallscheuer N."/>
            <person name="Luecker S."/>
            <person name="Lage O.M."/>
            <person name="Pohl T."/>
            <person name="Merkel B.J."/>
            <person name="Hornburger P."/>
            <person name="Mueller R.-W."/>
            <person name="Bruemmer F."/>
            <person name="Labrenz M."/>
            <person name="Spormann A.M."/>
            <person name="Op den Camp H."/>
            <person name="Overmann J."/>
            <person name="Amann R."/>
            <person name="Jetten M.S.M."/>
            <person name="Mascher T."/>
            <person name="Medema M.H."/>
            <person name="Devos D.P."/>
            <person name="Kaster A.-K."/>
            <person name="Ovreas L."/>
            <person name="Rohde M."/>
            <person name="Galperin M.Y."/>
            <person name="Jogler C."/>
        </authorList>
    </citation>
    <scope>NUCLEOTIDE SEQUENCE [LARGE SCALE GENOMIC DNA]</scope>
    <source>
        <strain evidence="1 2">Mal52</strain>
    </source>
</reference>
<dbReference type="AlphaFoldDB" id="A0A517ZI68"/>